<dbReference type="EMBL" id="BONV01000009">
    <property type="protein sequence ID" value="GIG79524.1"/>
    <property type="molecule type" value="Genomic_DNA"/>
</dbReference>
<proteinExistence type="predicted"/>
<dbReference type="PANTHER" id="PTHR44936:SF9">
    <property type="entry name" value="SENSOR PROTEIN CREC"/>
    <property type="match status" value="1"/>
</dbReference>
<evidence type="ECO:0000256" key="9">
    <source>
        <dbReference type="SAM" id="MobiDB-lite"/>
    </source>
</evidence>
<evidence type="ECO:0000256" key="7">
    <source>
        <dbReference type="ARBA" id="ARBA00022777"/>
    </source>
</evidence>
<evidence type="ECO:0000256" key="1">
    <source>
        <dbReference type="ARBA" id="ARBA00000085"/>
    </source>
</evidence>
<dbReference type="GO" id="GO:0005886">
    <property type="term" value="C:plasma membrane"/>
    <property type="evidence" value="ECO:0007669"/>
    <property type="project" value="UniProtKB-SubCell"/>
</dbReference>
<dbReference type="InterPro" id="IPR036097">
    <property type="entry name" value="HisK_dim/P_sf"/>
</dbReference>
<feature type="compositionally biased region" description="Acidic residues" evidence="9">
    <location>
        <begin position="1"/>
        <end position="11"/>
    </location>
</feature>
<dbReference type="SUPFAM" id="SSF47384">
    <property type="entry name" value="Homodimeric domain of signal transducing histidine kinase"/>
    <property type="match status" value="1"/>
</dbReference>
<dbReference type="PANTHER" id="PTHR44936">
    <property type="entry name" value="SENSOR PROTEIN CREC"/>
    <property type="match status" value="1"/>
</dbReference>
<dbReference type="RefSeq" id="WP_203882985.1">
    <property type="nucleotide sequence ID" value="NZ_BAABHH010000016.1"/>
</dbReference>
<dbReference type="SUPFAM" id="SSF55874">
    <property type="entry name" value="ATPase domain of HSP90 chaperone/DNA topoisomerase II/histidine kinase"/>
    <property type="match status" value="1"/>
</dbReference>
<feature type="region of interest" description="Disordered" evidence="9">
    <location>
        <begin position="1"/>
        <end position="52"/>
    </location>
</feature>
<organism evidence="11 12">
    <name type="scientific">Planotetraspora kaengkrachanensis</name>
    <dbReference type="NCBI Taxonomy" id="575193"/>
    <lineage>
        <taxon>Bacteria</taxon>
        <taxon>Bacillati</taxon>
        <taxon>Actinomycetota</taxon>
        <taxon>Actinomycetes</taxon>
        <taxon>Streptosporangiales</taxon>
        <taxon>Streptosporangiaceae</taxon>
        <taxon>Planotetraspora</taxon>
    </lineage>
</organism>
<evidence type="ECO:0000256" key="3">
    <source>
        <dbReference type="ARBA" id="ARBA00012438"/>
    </source>
</evidence>
<evidence type="ECO:0000313" key="12">
    <source>
        <dbReference type="Proteomes" id="UP000630097"/>
    </source>
</evidence>
<evidence type="ECO:0000256" key="8">
    <source>
        <dbReference type="ARBA" id="ARBA00023012"/>
    </source>
</evidence>
<dbReference type="InterPro" id="IPR003594">
    <property type="entry name" value="HATPase_dom"/>
</dbReference>
<keyword evidence="8" id="KW-0902">Two-component regulatory system</keyword>
<evidence type="ECO:0000256" key="6">
    <source>
        <dbReference type="ARBA" id="ARBA00022679"/>
    </source>
</evidence>
<gene>
    <name evidence="11" type="ORF">Pka01_26510</name>
</gene>
<dbReference type="SMART" id="SM00388">
    <property type="entry name" value="HisKA"/>
    <property type="match status" value="1"/>
</dbReference>
<dbReference type="Gene3D" id="3.30.565.10">
    <property type="entry name" value="Histidine kinase-like ATPase, C-terminal domain"/>
    <property type="match status" value="1"/>
</dbReference>
<dbReference type="Pfam" id="PF02518">
    <property type="entry name" value="HATPase_c"/>
    <property type="match status" value="1"/>
</dbReference>
<evidence type="ECO:0000256" key="5">
    <source>
        <dbReference type="ARBA" id="ARBA00022553"/>
    </source>
</evidence>
<feature type="domain" description="Histidine kinase" evidence="10">
    <location>
        <begin position="119"/>
        <end position="328"/>
    </location>
</feature>
<dbReference type="Pfam" id="PF00512">
    <property type="entry name" value="HisKA"/>
    <property type="match status" value="1"/>
</dbReference>
<keyword evidence="12" id="KW-1185">Reference proteome</keyword>
<dbReference type="EC" id="2.7.13.3" evidence="3"/>
<dbReference type="InterPro" id="IPR036890">
    <property type="entry name" value="HATPase_C_sf"/>
</dbReference>
<keyword evidence="7" id="KW-0418">Kinase</keyword>
<dbReference type="SMART" id="SM00387">
    <property type="entry name" value="HATPase_c"/>
    <property type="match status" value="1"/>
</dbReference>
<evidence type="ECO:0000256" key="2">
    <source>
        <dbReference type="ARBA" id="ARBA00004651"/>
    </source>
</evidence>
<comment type="caution">
    <text evidence="11">The sequence shown here is derived from an EMBL/GenBank/DDBJ whole genome shotgun (WGS) entry which is preliminary data.</text>
</comment>
<dbReference type="PROSITE" id="PS50109">
    <property type="entry name" value="HIS_KIN"/>
    <property type="match status" value="1"/>
</dbReference>
<evidence type="ECO:0000259" key="10">
    <source>
        <dbReference type="PROSITE" id="PS50109"/>
    </source>
</evidence>
<accession>A0A8J3M4X0</accession>
<evidence type="ECO:0000256" key="4">
    <source>
        <dbReference type="ARBA" id="ARBA00022475"/>
    </source>
</evidence>
<dbReference type="GO" id="GO:0000155">
    <property type="term" value="F:phosphorelay sensor kinase activity"/>
    <property type="evidence" value="ECO:0007669"/>
    <property type="project" value="InterPro"/>
</dbReference>
<dbReference type="Proteomes" id="UP000630097">
    <property type="component" value="Unassembled WGS sequence"/>
</dbReference>
<keyword evidence="5" id="KW-0597">Phosphoprotein</keyword>
<evidence type="ECO:0000313" key="11">
    <source>
        <dbReference type="EMBL" id="GIG79524.1"/>
    </source>
</evidence>
<dbReference type="Gene3D" id="1.10.287.130">
    <property type="match status" value="1"/>
</dbReference>
<feature type="compositionally biased region" description="Basic and acidic residues" evidence="9">
    <location>
        <begin position="12"/>
        <end position="35"/>
    </location>
</feature>
<dbReference type="InterPro" id="IPR005467">
    <property type="entry name" value="His_kinase_dom"/>
</dbReference>
<keyword evidence="4" id="KW-1003">Cell membrane</keyword>
<dbReference type="CDD" id="cd00082">
    <property type="entry name" value="HisKA"/>
    <property type="match status" value="1"/>
</dbReference>
<dbReference type="AlphaFoldDB" id="A0A8J3M4X0"/>
<sequence length="337" mass="36622">MGADGEDDDRTSDDRGGMESDCRTDRLPGESRRDAPATVRTTAADPRNPLGPVDMARAVQTRLAQINDTRNPGARVPVPAGHGEIALLAQTINATLTHLDHADDQATAVLDRLGRFAADASHELRTPVAALRVELEESRLHPELMDPSELLDRALKGVERLQTIISDLLLLARPDLVALPMPQHVDLTELILDEMSRHPRHQKIQLSVETDEGIMVNADHLQIRGMLAILLDNACRHAEGTVLVRIRLQGGVAELSVSEDGQGGAEADRQRNFEPFSRLDGTRCHSHDGSGLSLAIAREIAHGCQGSLWVDEAPEREARFVARIPVTRAVPAPALGL</sequence>
<comment type="subcellular location">
    <subcellularLocation>
        <location evidence="2">Cell membrane</location>
        <topology evidence="2">Multi-pass membrane protein</topology>
    </subcellularLocation>
</comment>
<dbReference type="InterPro" id="IPR003661">
    <property type="entry name" value="HisK_dim/P_dom"/>
</dbReference>
<dbReference type="InterPro" id="IPR050980">
    <property type="entry name" value="2C_sensor_his_kinase"/>
</dbReference>
<comment type="catalytic activity">
    <reaction evidence="1">
        <text>ATP + protein L-histidine = ADP + protein N-phospho-L-histidine.</text>
        <dbReference type="EC" id="2.7.13.3"/>
    </reaction>
</comment>
<keyword evidence="6" id="KW-0808">Transferase</keyword>
<name>A0A8J3M4X0_9ACTN</name>
<protein>
    <recommendedName>
        <fullName evidence="3">histidine kinase</fullName>
        <ecNumber evidence="3">2.7.13.3</ecNumber>
    </recommendedName>
</protein>
<keyword evidence="4" id="KW-0472">Membrane</keyword>
<reference evidence="11 12" key="1">
    <citation type="submission" date="2021-01" db="EMBL/GenBank/DDBJ databases">
        <title>Whole genome shotgun sequence of Planotetraspora kaengkrachanensis NBRC 104272.</title>
        <authorList>
            <person name="Komaki H."/>
            <person name="Tamura T."/>
        </authorList>
    </citation>
    <scope>NUCLEOTIDE SEQUENCE [LARGE SCALE GENOMIC DNA]</scope>
    <source>
        <strain evidence="11 12">NBRC 104272</strain>
    </source>
</reference>